<keyword evidence="2" id="KW-1185">Reference proteome</keyword>
<dbReference type="EMBL" id="LAYC01000003">
    <property type="protein sequence ID" value="KYK56075.1"/>
    <property type="molecule type" value="Genomic_DNA"/>
</dbReference>
<evidence type="ECO:0000313" key="2">
    <source>
        <dbReference type="Proteomes" id="UP000076580"/>
    </source>
</evidence>
<protein>
    <submittedName>
        <fullName evidence="1">Uncharacterized protein</fullName>
    </submittedName>
</protein>
<sequence length="168" mass="19675">MPADYLELFCAVYAQVHDSLYHWAFAIYTQGSSSRGWHIYEVVQERRVCGGREYRAVHRQANPNRSTSCLKPLVPLGLVHKSKWAAITEKIESVPIAVPRRRRWNCQSYVLDIWNRLLMCRIVDGEAWQRGRDMMLPYHGQARLCGYSEKEGERRFTSNEFVYDSSDE</sequence>
<comment type="caution">
    <text evidence="1">The sequence shown here is derived from an EMBL/GenBank/DDBJ whole genome shotgun (WGS) entry which is preliminary data.</text>
</comment>
<proteinExistence type="predicted"/>
<reference evidence="1 2" key="1">
    <citation type="journal article" date="2016" name="Sci. Rep.">
        <title>Insights into Adaptations to a Near-Obligate Nematode Endoparasitic Lifestyle from the Finished Genome of Drechmeria coniospora.</title>
        <authorList>
            <person name="Zhang L."/>
            <person name="Zhou Z."/>
            <person name="Guo Q."/>
            <person name="Fokkens L."/>
            <person name="Miskei M."/>
            <person name="Pocsi I."/>
            <person name="Zhang W."/>
            <person name="Chen M."/>
            <person name="Wang L."/>
            <person name="Sun Y."/>
            <person name="Donzelli B.G."/>
            <person name="Gibson D.M."/>
            <person name="Nelson D.R."/>
            <person name="Luo J.G."/>
            <person name="Rep M."/>
            <person name="Liu H."/>
            <person name="Yang S."/>
            <person name="Wang J."/>
            <person name="Krasnoff S.B."/>
            <person name="Xu Y."/>
            <person name="Molnar I."/>
            <person name="Lin M."/>
        </authorList>
    </citation>
    <scope>NUCLEOTIDE SEQUENCE [LARGE SCALE GENOMIC DNA]</scope>
    <source>
        <strain evidence="1 2">ARSEF 6962</strain>
    </source>
</reference>
<dbReference type="InParanoid" id="A0A151GG53"/>
<organism evidence="1 2">
    <name type="scientific">Drechmeria coniospora</name>
    <name type="common">Nematophagous fungus</name>
    <name type="synonym">Meria coniospora</name>
    <dbReference type="NCBI Taxonomy" id="98403"/>
    <lineage>
        <taxon>Eukaryota</taxon>
        <taxon>Fungi</taxon>
        <taxon>Dikarya</taxon>
        <taxon>Ascomycota</taxon>
        <taxon>Pezizomycotina</taxon>
        <taxon>Sordariomycetes</taxon>
        <taxon>Hypocreomycetidae</taxon>
        <taxon>Hypocreales</taxon>
        <taxon>Ophiocordycipitaceae</taxon>
        <taxon>Drechmeria</taxon>
    </lineage>
</organism>
<dbReference type="AlphaFoldDB" id="A0A151GG53"/>
<evidence type="ECO:0000313" key="1">
    <source>
        <dbReference type="EMBL" id="KYK56075.1"/>
    </source>
</evidence>
<dbReference type="RefSeq" id="XP_040655427.1">
    <property type="nucleotide sequence ID" value="XM_040805323.1"/>
</dbReference>
<accession>A0A151GG53</accession>
<dbReference type="GeneID" id="63720684"/>
<name>A0A151GG53_DRECN</name>
<gene>
    <name evidence="1" type="ORF">DCS_08041</name>
</gene>
<dbReference type="Proteomes" id="UP000076580">
    <property type="component" value="Chromosome 03"/>
</dbReference>